<evidence type="ECO:0000313" key="2">
    <source>
        <dbReference type="EMBL" id="MBR7830757.1"/>
    </source>
</evidence>
<organism evidence="2 3">
    <name type="scientific">Actinospica acidithermotolerans</name>
    <dbReference type="NCBI Taxonomy" id="2828514"/>
    <lineage>
        <taxon>Bacteria</taxon>
        <taxon>Bacillati</taxon>
        <taxon>Actinomycetota</taxon>
        <taxon>Actinomycetes</taxon>
        <taxon>Catenulisporales</taxon>
        <taxon>Actinospicaceae</taxon>
        <taxon>Actinospica</taxon>
    </lineage>
</organism>
<reference evidence="2" key="1">
    <citation type="submission" date="2021-04" db="EMBL/GenBank/DDBJ databases">
        <title>Genome based classification of Actinospica acidithermotolerans sp. nov., an actinobacterium isolated from an Indonesian hot spring.</title>
        <authorList>
            <person name="Kusuma A.B."/>
            <person name="Putra K.E."/>
            <person name="Nafisah S."/>
            <person name="Loh J."/>
            <person name="Nouioui I."/>
            <person name="Goodfellow M."/>
        </authorList>
    </citation>
    <scope>NUCLEOTIDE SEQUENCE</scope>
    <source>
        <strain evidence="2">MGRD01-02</strain>
    </source>
</reference>
<feature type="region of interest" description="Disordered" evidence="1">
    <location>
        <begin position="107"/>
        <end position="128"/>
    </location>
</feature>
<gene>
    <name evidence="2" type="ORF">KDK95_30925</name>
</gene>
<name>A0A941IM68_9ACTN</name>
<accession>A0A941IM68</accession>
<dbReference type="RefSeq" id="WP_212521880.1">
    <property type="nucleotide sequence ID" value="NZ_JAGSOH010000153.1"/>
</dbReference>
<dbReference type="Proteomes" id="UP000676325">
    <property type="component" value="Unassembled WGS sequence"/>
</dbReference>
<dbReference type="EMBL" id="JAGSOH010000153">
    <property type="protein sequence ID" value="MBR7830757.1"/>
    <property type="molecule type" value="Genomic_DNA"/>
</dbReference>
<sequence>MNIRLLVLAGALRDRLAPDAVRAMTVCEQWEEIKSRLDARCEVVVWMEEDLGPDWAAELDDGLTHVNPYAAVAAYERAFARRGLPQTWLAADGARLVARPARRTVALPSPRRKRVRSVRSSQGPSAGG</sequence>
<evidence type="ECO:0000313" key="3">
    <source>
        <dbReference type="Proteomes" id="UP000676325"/>
    </source>
</evidence>
<evidence type="ECO:0000256" key="1">
    <source>
        <dbReference type="SAM" id="MobiDB-lite"/>
    </source>
</evidence>
<proteinExistence type="predicted"/>
<keyword evidence="3" id="KW-1185">Reference proteome</keyword>
<comment type="caution">
    <text evidence="2">The sequence shown here is derived from an EMBL/GenBank/DDBJ whole genome shotgun (WGS) entry which is preliminary data.</text>
</comment>
<protein>
    <submittedName>
        <fullName evidence="2">Uncharacterized protein</fullName>
    </submittedName>
</protein>
<dbReference type="AlphaFoldDB" id="A0A941IM68"/>